<dbReference type="PANTHER" id="PTHR33171:SF17">
    <property type="entry name" value="LARA-LIKE N-TERMINAL DOMAIN-CONTAINING PROTEIN"/>
    <property type="match status" value="1"/>
</dbReference>
<protein>
    <recommendedName>
        <fullName evidence="1">LarA-like N-terminal domain-containing protein</fullName>
    </recommendedName>
</protein>
<organism evidence="2 3">
    <name type="scientific">Nostoc linckia z8</name>
    <dbReference type="NCBI Taxonomy" id="1628746"/>
    <lineage>
        <taxon>Bacteria</taxon>
        <taxon>Bacillati</taxon>
        <taxon>Cyanobacteriota</taxon>
        <taxon>Cyanophyceae</taxon>
        <taxon>Nostocales</taxon>
        <taxon>Nostocaceae</taxon>
        <taxon>Nostoc</taxon>
    </lineage>
</organism>
<accession>A0A9Q5Z4Z2</accession>
<name>A0A9Q5Z4Z2_NOSLI</name>
<dbReference type="GO" id="GO:0050043">
    <property type="term" value="F:lactate racemase activity"/>
    <property type="evidence" value="ECO:0007669"/>
    <property type="project" value="InterPro"/>
</dbReference>
<feature type="domain" description="LarA-like N-terminal" evidence="1">
    <location>
        <begin position="30"/>
        <end position="188"/>
    </location>
</feature>
<dbReference type="InterPro" id="IPR018657">
    <property type="entry name" value="LarA-like_N"/>
</dbReference>
<gene>
    <name evidence="2" type="ORF">VF08_35170</name>
</gene>
<evidence type="ECO:0000313" key="3">
    <source>
        <dbReference type="Proteomes" id="UP000222310"/>
    </source>
</evidence>
<proteinExistence type="predicted"/>
<dbReference type="EMBL" id="LAHD01000184">
    <property type="protein sequence ID" value="PHJ93619.1"/>
    <property type="molecule type" value="Genomic_DNA"/>
</dbReference>
<dbReference type="InterPro" id="IPR048068">
    <property type="entry name" value="LarA-like"/>
</dbReference>
<dbReference type="PANTHER" id="PTHR33171">
    <property type="entry name" value="LAR_N DOMAIN-CONTAINING PROTEIN"/>
    <property type="match status" value="1"/>
</dbReference>
<comment type="caution">
    <text evidence="2">The sequence shown here is derived from an EMBL/GenBank/DDBJ whole genome shotgun (WGS) entry which is preliminary data.</text>
</comment>
<dbReference type="Pfam" id="PF09861">
    <property type="entry name" value="Lar_N"/>
    <property type="match status" value="1"/>
</dbReference>
<dbReference type="AlphaFoldDB" id="A0A9Q5Z4Z2"/>
<dbReference type="GeneID" id="57098211"/>
<dbReference type="InterPro" id="IPR043166">
    <property type="entry name" value="LarA-like_C"/>
</dbReference>
<dbReference type="RefSeq" id="WP_099072115.1">
    <property type="nucleotide sequence ID" value="NZ_LAHD01000184.1"/>
</dbReference>
<sequence length="419" mass="46909">MHSLAVTNNGTLAKEEVSLLVHQALANPQFDGQRILVLIPDGTRTAPIPQMFRLLYQELSHRVAALDFLIALGTHNPMSEEQINRLVGVTAEERKTTFKKINIFNHLWHLPETFISCGVISAAEIAEISNGMLHQEVDVRVNKLVVEYDLIIICGPVFPHEVVGFSGGNKYFFPGISGQEVINLSHWLGALITCYEIIGTPGVTPVRRLINRAASMIPTRKLCLAMVVAPKTNQLAGLYIDKPDLAWEAAAKLSAKLHIKYVDKPFKQVLSVMPEMYDDIWTAAKGMYKLEPVVADGGEVIIYAPHITEFSYTHGRVLAEIGYHVRDYFLKQWDKFQEYPAGVLAHSTHLKGMGTFDFLEGEKPRIRVTLATGISPERCAAHNLSYRDPATIELTQWSHREHEGILLVPKAGEILYRLK</sequence>
<reference evidence="2 3" key="1">
    <citation type="submission" date="2015-02" db="EMBL/GenBank/DDBJ databases">
        <title>Nostoc linckia genome annotation.</title>
        <authorList>
            <person name="Zhou Z."/>
        </authorList>
    </citation>
    <scope>NUCLEOTIDE SEQUENCE [LARGE SCALE GENOMIC DNA]</scope>
    <source>
        <strain evidence="3">z8</strain>
    </source>
</reference>
<evidence type="ECO:0000259" key="1">
    <source>
        <dbReference type="Pfam" id="PF09861"/>
    </source>
</evidence>
<dbReference type="Proteomes" id="UP000222310">
    <property type="component" value="Unassembled WGS sequence"/>
</dbReference>
<evidence type="ECO:0000313" key="2">
    <source>
        <dbReference type="EMBL" id="PHJ93619.1"/>
    </source>
</evidence>
<dbReference type="Gene3D" id="3.40.50.11440">
    <property type="match status" value="1"/>
</dbReference>
<dbReference type="Gene3D" id="3.90.226.30">
    <property type="match status" value="1"/>
</dbReference>